<name>A0ABD0KCV5_9CAEN</name>
<evidence type="ECO:0000313" key="1">
    <source>
        <dbReference type="EMBL" id="KAK7484963.1"/>
    </source>
</evidence>
<dbReference type="AlphaFoldDB" id="A0ABD0KCV5"/>
<organism evidence="1 2">
    <name type="scientific">Batillaria attramentaria</name>
    <dbReference type="NCBI Taxonomy" id="370345"/>
    <lineage>
        <taxon>Eukaryota</taxon>
        <taxon>Metazoa</taxon>
        <taxon>Spiralia</taxon>
        <taxon>Lophotrochozoa</taxon>
        <taxon>Mollusca</taxon>
        <taxon>Gastropoda</taxon>
        <taxon>Caenogastropoda</taxon>
        <taxon>Sorbeoconcha</taxon>
        <taxon>Cerithioidea</taxon>
        <taxon>Batillariidae</taxon>
        <taxon>Batillaria</taxon>
    </lineage>
</organism>
<evidence type="ECO:0000313" key="2">
    <source>
        <dbReference type="Proteomes" id="UP001519460"/>
    </source>
</evidence>
<comment type="caution">
    <text evidence="1">The sequence shown here is derived from an EMBL/GenBank/DDBJ whole genome shotgun (WGS) entry which is preliminary data.</text>
</comment>
<gene>
    <name evidence="1" type="ORF">BaRGS_00023741</name>
</gene>
<keyword evidence="2" id="KW-1185">Reference proteome</keyword>
<reference evidence="1 2" key="1">
    <citation type="journal article" date="2023" name="Sci. Data">
        <title>Genome assembly of the Korean intertidal mud-creeper Batillaria attramentaria.</title>
        <authorList>
            <person name="Patra A.K."/>
            <person name="Ho P.T."/>
            <person name="Jun S."/>
            <person name="Lee S.J."/>
            <person name="Kim Y."/>
            <person name="Won Y.J."/>
        </authorList>
    </citation>
    <scope>NUCLEOTIDE SEQUENCE [LARGE SCALE GENOMIC DNA]</scope>
    <source>
        <strain evidence="1">Wonlab-2016</strain>
    </source>
</reference>
<accession>A0ABD0KCV5</accession>
<sequence>MFPLVQCINSQHVFTNTQKHQCVDEHLTLHTQNVTVARRYSYGLRTGNLHKTSTRRGRRLERSALLSPGALTQHDPKLANPPSAGWQTRSYRRVSTALKTVRCFECAGLCEC</sequence>
<dbReference type="EMBL" id="JACVVK020000201">
    <property type="protein sequence ID" value="KAK7484963.1"/>
    <property type="molecule type" value="Genomic_DNA"/>
</dbReference>
<dbReference type="Proteomes" id="UP001519460">
    <property type="component" value="Unassembled WGS sequence"/>
</dbReference>
<protein>
    <submittedName>
        <fullName evidence="1">Uncharacterized protein</fullName>
    </submittedName>
</protein>
<proteinExistence type="predicted"/>